<gene>
    <name evidence="7" type="ORF">AUK04_01260</name>
</gene>
<evidence type="ECO:0000256" key="5">
    <source>
        <dbReference type="ARBA" id="ARBA00023136"/>
    </source>
</evidence>
<dbReference type="Pfam" id="PF00535">
    <property type="entry name" value="Glycos_transf_2"/>
    <property type="match status" value="1"/>
</dbReference>
<keyword evidence="4" id="KW-0808">Transferase</keyword>
<comment type="caution">
    <text evidence="7">The sequence shown here is derived from an EMBL/GenBank/DDBJ whole genome shotgun (WGS) entry which is preliminary data.</text>
</comment>
<dbReference type="SUPFAM" id="SSF53448">
    <property type="entry name" value="Nucleotide-diphospho-sugar transferases"/>
    <property type="match status" value="1"/>
</dbReference>
<keyword evidence="5" id="KW-0472">Membrane</keyword>
<evidence type="ECO:0000256" key="2">
    <source>
        <dbReference type="ARBA" id="ARBA00022475"/>
    </source>
</evidence>
<dbReference type="GO" id="GO:0016757">
    <property type="term" value="F:glycosyltransferase activity"/>
    <property type="evidence" value="ECO:0007669"/>
    <property type="project" value="UniProtKB-KW"/>
</dbReference>
<name>A0A1J5HJK5_9BACT</name>
<dbReference type="AlphaFoldDB" id="A0A1J5HJK5"/>
<dbReference type="PANTHER" id="PTHR43646">
    <property type="entry name" value="GLYCOSYLTRANSFERASE"/>
    <property type="match status" value="1"/>
</dbReference>
<dbReference type="Proteomes" id="UP000183758">
    <property type="component" value="Unassembled WGS sequence"/>
</dbReference>
<sequence length="237" mass="26998">MLVSVVIPCFNEEKVIAACLTALVSQKTSHSFEVIVVNNNSTDQTVEIIKKFRDKLDLRIAQQKKKGRGPARKMGFQYAKGNIILSTDADTIVPPKWIETLVNSLLLEKNIAVTGSSKIVDCGWSANAIFNLIQPLSMRFYRIFFGHYWLSGFSFGISKKIYDKSGGFNDDINGLEDIDLSFKVKKIGVIKFIPNIPVIFSGRRFSKGLLKGLFSYINQFFIYFFYREKKVFFSDIR</sequence>
<organism evidence="7 8">
    <name type="scientific">Candidatus Roizmanbacteria bacterium CG2_30_33_16</name>
    <dbReference type="NCBI Taxonomy" id="1805340"/>
    <lineage>
        <taxon>Bacteria</taxon>
        <taxon>Candidatus Roizmaniibacteriota</taxon>
    </lineage>
</organism>
<dbReference type="InterPro" id="IPR001173">
    <property type="entry name" value="Glyco_trans_2-like"/>
</dbReference>
<evidence type="ECO:0000313" key="8">
    <source>
        <dbReference type="Proteomes" id="UP000183758"/>
    </source>
</evidence>
<evidence type="ECO:0000256" key="1">
    <source>
        <dbReference type="ARBA" id="ARBA00004236"/>
    </source>
</evidence>
<evidence type="ECO:0000259" key="6">
    <source>
        <dbReference type="Pfam" id="PF00535"/>
    </source>
</evidence>
<keyword evidence="3" id="KW-0328">Glycosyltransferase</keyword>
<protein>
    <recommendedName>
        <fullName evidence="6">Glycosyltransferase 2-like domain-containing protein</fullName>
    </recommendedName>
</protein>
<comment type="subcellular location">
    <subcellularLocation>
        <location evidence="1">Cell membrane</location>
    </subcellularLocation>
</comment>
<dbReference type="GO" id="GO:0005886">
    <property type="term" value="C:plasma membrane"/>
    <property type="evidence" value="ECO:0007669"/>
    <property type="project" value="UniProtKB-SubCell"/>
</dbReference>
<dbReference type="EMBL" id="MNZM01000029">
    <property type="protein sequence ID" value="OIP85337.1"/>
    <property type="molecule type" value="Genomic_DNA"/>
</dbReference>
<dbReference type="InterPro" id="IPR029044">
    <property type="entry name" value="Nucleotide-diphossugar_trans"/>
</dbReference>
<keyword evidence="2" id="KW-1003">Cell membrane</keyword>
<evidence type="ECO:0000256" key="4">
    <source>
        <dbReference type="ARBA" id="ARBA00022679"/>
    </source>
</evidence>
<reference evidence="7 8" key="1">
    <citation type="journal article" date="2016" name="Environ. Microbiol.">
        <title>Genomic resolution of a cold subsurface aquifer community provides metabolic insights for novel microbes adapted to high CO concentrations.</title>
        <authorList>
            <person name="Probst A.J."/>
            <person name="Castelle C.J."/>
            <person name="Singh A."/>
            <person name="Brown C.T."/>
            <person name="Anantharaman K."/>
            <person name="Sharon I."/>
            <person name="Hug L.A."/>
            <person name="Burstein D."/>
            <person name="Emerson J.B."/>
            <person name="Thomas B.C."/>
            <person name="Banfield J.F."/>
        </authorList>
    </citation>
    <scope>NUCLEOTIDE SEQUENCE [LARGE SCALE GENOMIC DNA]</scope>
    <source>
        <strain evidence="7">CG2_30_33_16</strain>
    </source>
</reference>
<feature type="domain" description="Glycosyltransferase 2-like" evidence="6">
    <location>
        <begin position="4"/>
        <end position="163"/>
    </location>
</feature>
<proteinExistence type="predicted"/>
<evidence type="ECO:0000256" key="3">
    <source>
        <dbReference type="ARBA" id="ARBA00022676"/>
    </source>
</evidence>
<dbReference type="Gene3D" id="3.90.550.10">
    <property type="entry name" value="Spore Coat Polysaccharide Biosynthesis Protein SpsA, Chain A"/>
    <property type="match status" value="1"/>
</dbReference>
<accession>A0A1J5HJK5</accession>
<evidence type="ECO:0000313" key="7">
    <source>
        <dbReference type="EMBL" id="OIP85337.1"/>
    </source>
</evidence>
<dbReference type="PANTHER" id="PTHR43646:SF2">
    <property type="entry name" value="GLYCOSYLTRANSFERASE 2-LIKE DOMAIN-CONTAINING PROTEIN"/>
    <property type="match status" value="1"/>
</dbReference>